<comment type="caution">
    <text evidence="1">The sequence shown here is derived from an EMBL/GenBank/DDBJ whole genome shotgun (WGS) entry which is preliminary data.</text>
</comment>
<feature type="non-terminal residue" evidence="1">
    <location>
        <position position="131"/>
    </location>
</feature>
<gene>
    <name evidence="1" type="ORF">K8W20_18680</name>
</gene>
<dbReference type="AlphaFoldDB" id="A0A921NKZ4"/>
<name>A0A921NKZ4_9PSED</name>
<dbReference type="RefSeq" id="WP_278917895.1">
    <property type="nucleotide sequence ID" value="NZ_DYTS01000325.1"/>
</dbReference>
<reference evidence="1" key="1">
    <citation type="journal article" date="2021" name="PeerJ">
        <title>Extensive microbial diversity within the chicken gut microbiome revealed by metagenomics and culture.</title>
        <authorList>
            <person name="Gilroy R."/>
            <person name="Ravi A."/>
            <person name="Getino M."/>
            <person name="Pursley I."/>
            <person name="Horton D.L."/>
            <person name="Alikhan N.F."/>
            <person name="Baker D."/>
            <person name="Gharbi K."/>
            <person name="Hall N."/>
            <person name="Watson M."/>
            <person name="Adriaenssens E.M."/>
            <person name="Foster-Nyarko E."/>
            <person name="Jarju S."/>
            <person name="Secka A."/>
            <person name="Antonio M."/>
            <person name="Oren A."/>
            <person name="Chaudhuri R.R."/>
            <person name="La Ragione R."/>
            <person name="Hildebrand F."/>
            <person name="Pallen M.J."/>
        </authorList>
    </citation>
    <scope>NUCLEOTIDE SEQUENCE</scope>
    <source>
        <strain evidence="1">ChiSjej2B20-17149</strain>
    </source>
</reference>
<dbReference type="InterPro" id="IPR015003">
    <property type="entry name" value="DUF1853"/>
</dbReference>
<sequence>MTPFPDLHTLPRQLRHPEVRDLAWVMLAPPMLAQTPWPQRHPLAGSDWVQAPHQLEAWLRQLDQDSSALQQWLSLSRTRRLGLYYERLWQFAVQHAPGVELLAANLPIRRAGHTLGELDMLVRDRDGVHHL</sequence>
<organism evidence="1 2">
    <name type="scientific">Pseudomonas lactis</name>
    <dbReference type="NCBI Taxonomy" id="1615674"/>
    <lineage>
        <taxon>Bacteria</taxon>
        <taxon>Pseudomonadati</taxon>
        <taxon>Pseudomonadota</taxon>
        <taxon>Gammaproteobacteria</taxon>
        <taxon>Pseudomonadales</taxon>
        <taxon>Pseudomonadaceae</taxon>
        <taxon>Pseudomonas</taxon>
    </lineage>
</organism>
<dbReference type="EMBL" id="DYTS01000325">
    <property type="protein sequence ID" value="HJH20726.1"/>
    <property type="molecule type" value="Genomic_DNA"/>
</dbReference>
<evidence type="ECO:0000313" key="1">
    <source>
        <dbReference type="EMBL" id="HJH20726.1"/>
    </source>
</evidence>
<dbReference type="Pfam" id="PF08907">
    <property type="entry name" value="DUF1853"/>
    <property type="match status" value="1"/>
</dbReference>
<accession>A0A921NKZ4</accession>
<reference evidence="1" key="2">
    <citation type="submission" date="2021-09" db="EMBL/GenBank/DDBJ databases">
        <authorList>
            <person name="Gilroy R."/>
        </authorList>
    </citation>
    <scope>NUCLEOTIDE SEQUENCE</scope>
    <source>
        <strain evidence="1">ChiSjej2B20-17149</strain>
    </source>
</reference>
<dbReference type="Proteomes" id="UP000752172">
    <property type="component" value="Unassembled WGS sequence"/>
</dbReference>
<protein>
    <submittedName>
        <fullName evidence="1">DUF1853 family protein</fullName>
    </submittedName>
</protein>
<evidence type="ECO:0000313" key="2">
    <source>
        <dbReference type="Proteomes" id="UP000752172"/>
    </source>
</evidence>
<proteinExistence type="predicted"/>